<dbReference type="Gene3D" id="3.40.140.20">
    <property type="match status" value="2"/>
</dbReference>
<feature type="domain" description="MGS-like" evidence="11">
    <location>
        <begin position="1"/>
        <end position="146"/>
    </location>
</feature>
<evidence type="ECO:0000256" key="10">
    <source>
        <dbReference type="HAMAP-Rule" id="MF_00139"/>
    </source>
</evidence>
<evidence type="ECO:0000313" key="13">
    <source>
        <dbReference type="Proteomes" id="UP001357733"/>
    </source>
</evidence>
<dbReference type="Pfam" id="PF01808">
    <property type="entry name" value="AICARFT_IMPCHas"/>
    <property type="match status" value="1"/>
</dbReference>
<comment type="catalytic activity">
    <reaction evidence="8 10">
        <text>(6R)-10-formyltetrahydrofolate + 5-amino-1-(5-phospho-beta-D-ribosyl)imidazole-4-carboxamide = 5-formamido-1-(5-phospho-D-ribosyl)imidazole-4-carboxamide + (6S)-5,6,7,8-tetrahydrofolate</text>
        <dbReference type="Rhea" id="RHEA:22192"/>
        <dbReference type="ChEBI" id="CHEBI:57453"/>
        <dbReference type="ChEBI" id="CHEBI:58467"/>
        <dbReference type="ChEBI" id="CHEBI:58475"/>
        <dbReference type="ChEBI" id="CHEBI:195366"/>
        <dbReference type="EC" id="2.1.2.3"/>
    </reaction>
</comment>
<keyword evidence="13" id="KW-1185">Reference proteome</keyword>
<proteinExistence type="inferred from homology"/>
<comment type="pathway">
    <text evidence="2 10">Purine metabolism; IMP biosynthesis via de novo pathway; 5-formamido-1-(5-phospho-D-ribosyl)imidazole-4-carboxamide from 5-amino-1-(5-phospho-D-ribosyl)imidazole-4-carboxamide (10-formyl THF route): step 1/1.</text>
</comment>
<evidence type="ECO:0000256" key="2">
    <source>
        <dbReference type="ARBA" id="ARBA00004954"/>
    </source>
</evidence>
<dbReference type="SMART" id="SM00851">
    <property type="entry name" value="MGS"/>
    <property type="match status" value="1"/>
</dbReference>
<dbReference type="PANTHER" id="PTHR11692:SF0">
    <property type="entry name" value="BIFUNCTIONAL PURINE BIOSYNTHESIS PROTEIN ATIC"/>
    <property type="match status" value="1"/>
</dbReference>
<comment type="domain">
    <text evidence="10">The IMP cyclohydrolase activity resides in the N-terminal region.</text>
</comment>
<dbReference type="EC" id="2.1.2.3" evidence="10"/>
<dbReference type="AlphaFoldDB" id="A0AAW9MZI5"/>
<dbReference type="CDD" id="cd01421">
    <property type="entry name" value="IMPCH"/>
    <property type="match status" value="1"/>
</dbReference>
<dbReference type="SUPFAM" id="SSF53927">
    <property type="entry name" value="Cytidine deaminase-like"/>
    <property type="match status" value="1"/>
</dbReference>
<dbReference type="SUPFAM" id="SSF52335">
    <property type="entry name" value="Methylglyoxal synthase-like"/>
    <property type="match status" value="1"/>
</dbReference>
<dbReference type="GO" id="GO:0006189">
    <property type="term" value="P:'de novo' IMP biosynthetic process"/>
    <property type="evidence" value="ECO:0007669"/>
    <property type="project" value="UniProtKB-UniRule"/>
</dbReference>
<comment type="caution">
    <text evidence="12">The sequence shown here is derived from an EMBL/GenBank/DDBJ whole genome shotgun (WGS) entry which is preliminary data.</text>
</comment>
<keyword evidence="7 10" id="KW-0511">Multifunctional enzyme</keyword>
<organism evidence="12 13">
    <name type="scientific">Citroniella saccharovorans</name>
    <dbReference type="NCBI Taxonomy" id="2053367"/>
    <lineage>
        <taxon>Bacteria</taxon>
        <taxon>Bacillati</taxon>
        <taxon>Bacillota</taxon>
        <taxon>Tissierellia</taxon>
        <taxon>Tissierellales</taxon>
        <taxon>Peptoniphilaceae</taxon>
        <taxon>Citroniella</taxon>
    </lineage>
</organism>
<evidence type="ECO:0000256" key="6">
    <source>
        <dbReference type="ARBA" id="ARBA00022801"/>
    </source>
</evidence>
<comment type="catalytic activity">
    <reaction evidence="9 10">
        <text>IMP + H2O = 5-formamido-1-(5-phospho-D-ribosyl)imidazole-4-carboxamide</text>
        <dbReference type="Rhea" id="RHEA:18445"/>
        <dbReference type="ChEBI" id="CHEBI:15377"/>
        <dbReference type="ChEBI" id="CHEBI:58053"/>
        <dbReference type="ChEBI" id="CHEBI:58467"/>
        <dbReference type="EC" id="3.5.4.10"/>
    </reaction>
</comment>
<reference evidence="12 13" key="1">
    <citation type="submission" date="2024-01" db="EMBL/GenBank/DDBJ databases">
        <title>Complete genome sequence of Citroniella saccharovorans strain M6.X9, isolated from human fecal sample.</title>
        <authorList>
            <person name="Cheng G."/>
            <person name="Westerholm M."/>
            <person name="Schnurer A."/>
        </authorList>
    </citation>
    <scope>NUCLEOTIDE SEQUENCE [LARGE SCALE GENOMIC DNA]</scope>
    <source>
        <strain evidence="12 13">DSM 29873</strain>
    </source>
</reference>
<evidence type="ECO:0000256" key="7">
    <source>
        <dbReference type="ARBA" id="ARBA00023268"/>
    </source>
</evidence>
<dbReference type="PANTHER" id="PTHR11692">
    <property type="entry name" value="BIFUNCTIONAL PURINE BIOSYNTHESIS PROTEIN PURH"/>
    <property type="match status" value="1"/>
</dbReference>
<dbReference type="InterPro" id="IPR016193">
    <property type="entry name" value="Cytidine_deaminase-like"/>
</dbReference>
<comment type="pathway">
    <text evidence="1 10">Purine metabolism; IMP biosynthesis via de novo pathway; IMP from 5-formamido-1-(5-phospho-D-ribosyl)imidazole-4-carboxamide: step 1/1.</text>
</comment>
<dbReference type="GO" id="GO:0003937">
    <property type="term" value="F:IMP cyclohydrolase activity"/>
    <property type="evidence" value="ECO:0007669"/>
    <property type="project" value="UniProtKB-UniRule"/>
</dbReference>
<keyword evidence="4 10" id="KW-0808">Transferase</keyword>
<keyword evidence="5 10" id="KW-0658">Purine biosynthesis</keyword>
<dbReference type="Gene3D" id="3.40.50.1380">
    <property type="entry name" value="Methylglyoxal synthase-like domain"/>
    <property type="match status" value="1"/>
</dbReference>
<evidence type="ECO:0000256" key="8">
    <source>
        <dbReference type="ARBA" id="ARBA00050488"/>
    </source>
</evidence>
<dbReference type="InterPro" id="IPR024051">
    <property type="entry name" value="AICAR_Tfase_dup_dom_sf"/>
</dbReference>
<dbReference type="SMART" id="SM00798">
    <property type="entry name" value="AICARFT_IMPCHas"/>
    <property type="match status" value="1"/>
</dbReference>
<dbReference type="GO" id="GO:0005829">
    <property type="term" value="C:cytosol"/>
    <property type="evidence" value="ECO:0007669"/>
    <property type="project" value="TreeGrafter"/>
</dbReference>
<evidence type="ECO:0000256" key="3">
    <source>
        <dbReference type="ARBA" id="ARBA00007667"/>
    </source>
</evidence>
<dbReference type="FunFam" id="3.40.50.1380:FF:000001">
    <property type="entry name" value="Bifunctional purine biosynthesis protein PurH"/>
    <property type="match status" value="1"/>
</dbReference>
<dbReference type="RefSeq" id="WP_324620053.1">
    <property type="nucleotide sequence ID" value="NZ_JAYKOT010000003.1"/>
</dbReference>
<keyword evidence="6 10" id="KW-0378">Hydrolase</keyword>
<dbReference type="HAMAP" id="MF_00139">
    <property type="entry name" value="PurH"/>
    <property type="match status" value="1"/>
</dbReference>
<dbReference type="PROSITE" id="PS51855">
    <property type="entry name" value="MGS"/>
    <property type="match status" value="1"/>
</dbReference>
<dbReference type="EMBL" id="JAYKOT010000003">
    <property type="protein sequence ID" value="MEB3429899.1"/>
    <property type="molecule type" value="Genomic_DNA"/>
</dbReference>
<evidence type="ECO:0000256" key="5">
    <source>
        <dbReference type="ARBA" id="ARBA00022755"/>
    </source>
</evidence>
<dbReference type="Proteomes" id="UP001357733">
    <property type="component" value="Unassembled WGS sequence"/>
</dbReference>
<evidence type="ECO:0000256" key="4">
    <source>
        <dbReference type="ARBA" id="ARBA00022679"/>
    </source>
</evidence>
<dbReference type="InterPro" id="IPR036914">
    <property type="entry name" value="MGS-like_dom_sf"/>
</dbReference>
<dbReference type="FunFam" id="3.40.140.20:FF:000001">
    <property type="entry name" value="Bifunctional purine biosynthesis protein PurH"/>
    <property type="match status" value="1"/>
</dbReference>
<dbReference type="Pfam" id="PF02142">
    <property type="entry name" value="MGS"/>
    <property type="match status" value="1"/>
</dbReference>
<evidence type="ECO:0000313" key="12">
    <source>
        <dbReference type="EMBL" id="MEB3429899.1"/>
    </source>
</evidence>
<protein>
    <recommendedName>
        <fullName evidence="10">Bifunctional purine biosynthesis protein PurH</fullName>
    </recommendedName>
    <domain>
        <recommendedName>
            <fullName evidence="10">Phosphoribosylaminoimidazolecarboxamide formyltransferase</fullName>
            <ecNumber evidence="10">2.1.2.3</ecNumber>
        </recommendedName>
        <alternativeName>
            <fullName evidence="10">AICAR transformylase</fullName>
        </alternativeName>
    </domain>
    <domain>
        <recommendedName>
            <fullName evidence="10">IMP cyclohydrolase</fullName>
            <ecNumber evidence="10">3.5.4.10</ecNumber>
        </recommendedName>
        <alternativeName>
            <fullName evidence="10">ATIC</fullName>
        </alternativeName>
        <alternativeName>
            <fullName evidence="10">IMP synthase</fullName>
        </alternativeName>
        <alternativeName>
            <fullName evidence="10">Inosinicase</fullName>
        </alternativeName>
    </domain>
</protein>
<dbReference type="InterPro" id="IPR011607">
    <property type="entry name" value="MGS-like_dom"/>
</dbReference>
<evidence type="ECO:0000259" key="11">
    <source>
        <dbReference type="PROSITE" id="PS51855"/>
    </source>
</evidence>
<dbReference type="NCBIfam" id="TIGR00355">
    <property type="entry name" value="purH"/>
    <property type="match status" value="1"/>
</dbReference>
<sequence>MKNKLALISVYYKEGVVDFAKSLVKLGYDITSTGGTLKMLRENGIDAIDVTELTNFEEILDGRVKTLAPQIFAGILYRRDKKDHVETVESKNIRPIDMVVNVLYPFEETVANKDSTEEEIIEKIDIGGPSMIRAAAKNHKDVIIVTSNKDYNEVIEKISSGKDDYNYRKELAKRAFIRTCKYEIAISNYFMRDEGDFKDNLLLGYEKEDELRYGENPHQKAAFYKPINDDEFEKLNIIQGKKLSYNNMLDISSAIDFMKNFTDENTVIGIKHLNPCAIASDSDLETAYDKCIKGDSESIFGGIVALNGEVTKSLAEKMTSFFLEIVIAPSFTEEAIEVFTKKKNLRVIEYKELGINNKKTEIREVFGGILLQEKDLSLYDSLDVVTDRKPSDKELEDLIFAYKVVKCTKSNSVCIVKDKRTLGVGLGDVNRFFASSHALDMAKDDAKGAVVASDGFFPFADSIKAFDEKGIKAIIQPGGSIKDKDTIDYANKHEISMIFTNMRHFRH</sequence>
<dbReference type="InterPro" id="IPR002695">
    <property type="entry name" value="PurH-like"/>
</dbReference>
<evidence type="ECO:0000256" key="1">
    <source>
        <dbReference type="ARBA" id="ARBA00004844"/>
    </source>
</evidence>
<dbReference type="EC" id="3.5.4.10" evidence="10"/>
<dbReference type="PIRSF" id="PIRSF000414">
    <property type="entry name" value="AICARFT_IMPCHas"/>
    <property type="match status" value="1"/>
</dbReference>
<comment type="similarity">
    <text evidence="3 10">Belongs to the PurH family.</text>
</comment>
<accession>A0AAW9MZI5</accession>
<name>A0AAW9MZI5_9FIRM</name>
<evidence type="ECO:0000256" key="9">
    <source>
        <dbReference type="ARBA" id="ARBA00050687"/>
    </source>
</evidence>
<dbReference type="GO" id="GO:0004643">
    <property type="term" value="F:phosphoribosylaminoimidazolecarboxamide formyltransferase activity"/>
    <property type="evidence" value="ECO:0007669"/>
    <property type="project" value="UniProtKB-UniRule"/>
</dbReference>
<gene>
    <name evidence="10 12" type="primary">purH</name>
    <name evidence="12" type="ORF">VLK81_07750</name>
</gene>
<dbReference type="NCBIfam" id="NF002049">
    <property type="entry name" value="PRK00881.1"/>
    <property type="match status" value="1"/>
</dbReference>